<feature type="compositionally biased region" description="Polar residues" evidence="6">
    <location>
        <begin position="370"/>
        <end position="383"/>
    </location>
</feature>
<dbReference type="Pfam" id="PF00010">
    <property type="entry name" value="HLH"/>
    <property type="match status" value="1"/>
</dbReference>
<dbReference type="PANTHER" id="PTHR46117:SF3">
    <property type="entry name" value="FI24210P1"/>
    <property type="match status" value="1"/>
</dbReference>
<evidence type="ECO:0000256" key="1">
    <source>
        <dbReference type="ARBA" id="ARBA00004123"/>
    </source>
</evidence>
<feature type="region of interest" description="Disordered" evidence="6">
    <location>
        <begin position="190"/>
        <end position="227"/>
    </location>
</feature>
<dbReference type="Proteomes" id="UP000001819">
    <property type="component" value="Chromosome X"/>
</dbReference>
<dbReference type="KEGG" id="dpo:4815358"/>
<dbReference type="SUPFAM" id="SSF47459">
    <property type="entry name" value="HLH, helix-loop-helix DNA-binding domain"/>
    <property type="match status" value="1"/>
</dbReference>
<feature type="coiled-coil region" evidence="5">
    <location>
        <begin position="393"/>
        <end position="430"/>
    </location>
</feature>
<dbReference type="InterPro" id="IPR011598">
    <property type="entry name" value="bHLH_dom"/>
</dbReference>
<feature type="compositionally biased region" description="Low complexity" evidence="6">
    <location>
        <begin position="138"/>
        <end position="153"/>
    </location>
</feature>
<feature type="compositionally biased region" description="Low complexity" evidence="6">
    <location>
        <begin position="348"/>
        <end position="363"/>
    </location>
</feature>
<protein>
    <submittedName>
        <fullName evidence="9">Flocculation protein FLO11</fullName>
    </submittedName>
</protein>
<dbReference type="GO" id="GO:0005634">
    <property type="term" value="C:nucleus"/>
    <property type="evidence" value="ECO:0007669"/>
    <property type="project" value="UniProtKB-SubCell"/>
</dbReference>
<dbReference type="GO" id="GO:0000981">
    <property type="term" value="F:DNA-binding transcription factor activity, RNA polymerase II-specific"/>
    <property type="evidence" value="ECO:0007669"/>
    <property type="project" value="TreeGrafter"/>
</dbReference>
<dbReference type="FunCoup" id="A0A6I8UFI6">
    <property type="interactions" value="5"/>
</dbReference>
<keyword evidence="2" id="KW-0805">Transcription regulation</keyword>
<feature type="domain" description="BHLH" evidence="7">
    <location>
        <begin position="302"/>
        <end position="396"/>
    </location>
</feature>
<dbReference type="SMART" id="SM00353">
    <property type="entry name" value="HLH"/>
    <property type="match status" value="1"/>
</dbReference>
<evidence type="ECO:0000256" key="2">
    <source>
        <dbReference type="ARBA" id="ARBA00023015"/>
    </source>
</evidence>
<keyword evidence="3" id="KW-0804">Transcription</keyword>
<dbReference type="InParanoid" id="A0A6I8UFI6"/>
<evidence type="ECO:0000259" key="7">
    <source>
        <dbReference type="PROSITE" id="PS50888"/>
    </source>
</evidence>
<gene>
    <name evidence="9" type="primary">Usf</name>
</gene>
<dbReference type="RefSeq" id="XP_001354672.3">
    <property type="nucleotide sequence ID" value="XM_001354636.4"/>
</dbReference>
<feature type="region of interest" description="Disordered" evidence="6">
    <location>
        <begin position="128"/>
        <end position="154"/>
    </location>
</feature>
<dbReference type="PROSITE" id="PS50888">
    <property type="entry name" value="BHLH"/>
    <property type="match status" value="1"/>
</dbReference>
<dbReference type="AlphaFoldDB" id="A0A6I8UFI6"/>
<dbReference type="GO" id="GO:0000978">
    <property type="term" value="F:RNA polymerase II cis-regulatory region sequence-specific DNA binding"/>
    <property type="evidence" value="ECO:0007669"/>
    <property type="project" value="TreeGrafter"/>
</dbReference>
<keyword evidence="4" id="KW-0539">Nucleus</keyword>
<reference evidence="9" key="1">
    <citation type="submission" date="2025-08" db="UniProtKB">
        <authorList>
            <consortium name="RefSeq"/>
        </authorList>
    </citation>
    <scope>IDENTIFICATION</scope>
    <source>
        <strain evidence="9">MV-25-SWS-2005</strain>
        <tissue evidence="9">Whole body</tissue>
    </source>
</reference>
<keyword evidence="5" id="KW-0175">Coiled coil</keyword>
<feature type="compositionally biased region" description="Low complexity" evidence="6">
    <location>
        <begin position="196"/>
        <end position="227"/>
    </location>
</feature>
<keyword evidence="8" id="KW-1185">Reference proteome</keyword>
<evidence type="ECO:0000256" key="5">
    <source>
        <dbReference type="SAM" id="Coils"/>
    </source>
</evidence>
<evidence type="ECO:0000313" key="8">
    <source>
        <dbReference type="Proteomes" id="UP000001819"/>
    </source>
</evidence>
<dbReference type="InterPro" id="IPR051732">
    <property type="entry name" value="USF"/>
</dbReference>
<name>A0A6I8UFI6_DROPS</name>
<evidence type="ECO:0000313" key="9">
    <source>
        <dbReference type="RefSeq" id="XP_001354672.3"/>
    </source>
</evidence>
<feature type="region of interest" description="Disordered" evidence="6">
    <location>
        <begin position="332"/>
        <end position="383"/>
    </location>
</feature>
<evidence type="ECO:0000256" key="3">
    <source>
        <dbReference type="ARBA" id="ARBA00023163"/>
    </source>
</evidence>
<evidence type="ECO:0000256" key="6">
    <source>
        <dbReference type="SAM" id="MobiDB-lite"/>
    </source>
</evidence>
<sequence>MNAKKRQRLDLGLELAASTALATGAAGGPAATATTTTTAELSDALLASSFGNGQSLFLTSAGNGSGGAQILLTICGDENSDESQEYYAIKQEPDMDFNSLLPNNLQLPTGCEIYLVKDTTISSPIQLSGHNHTHSHTHTQTQTQTQTHTQTQSIPPKATIKLEPDSMSDRCGLTVNKLCTSSTNILYVSNGGSGGHSHPSTNATATPETTTSTGTGTGSAAGTPKPNQSVAATIAKVATAAAAASTAATSTSTMRALKLVEETHVGAASAAAASTASAVGTTVSATATATSKLDAYKKRDDKRRATHNEVERRRRDKINCWIFKLKEMLPAEGSRYRPPAPSSGQMESVSISLSSSTSEASTSPGLRINPSANGRTPPNDSKSQILIKACEYIKSMQGEIDNLREGLREADKLRVTNKTLRDELNSLKRQQELQERFHTSTGGGSFNVTLNSLNSSATSDLFDGIDGPHQGVGMGMGMGMGMGAFGKRGLMIADFDE</sequence>
<accession>A0A6I8UFI6</accession>
<dbReference type="PANTHER" id="PTHR46117">
    <property type="entry name" value="FI24210P1"/>
    <property type="match status" value="1"/>
</dbReference>
<dbReference type="GO" id="GO:0046983">
    <property type="term" value="F:protein dimerization activity"/>
    <property type="evidence" value="ECO:0007669"/>
    <property type="project" value="InterPro"/>
</dbReference>
<evidence type="ECO:0000256" key="4">
    <source>
        <dbReference type="ARBA" id="ARBA00023242"/>
    </source>
</evidence>
<dbReference type="InterPro" id="IPR036638">
    <property type="entry name" value="HLH_DNA-bd_sf"/>
</dbReference>
<proteinExistence type="predicted"/>
<comment type="subcellular location">
    <subcellularLocation>
        <location evidence="1">Nucleus</location>
    </subcellularLocation>
</comment>
<organism evidence="8 9">
    <name type="scientific">Drosophila pseudoobscura pseudoobscura</name>
    <name type="common">Fruit fly</name>
    <dbReference type="NCBI Taxonomy" id="46245"/>
    <lineage>
        <taxon>Eukaryota</taxon>
        <taxon>Metazoa</taxon>
        <taxon>Ecdysozoa</taxon>
        <taxon>Arthropoda</taxon>
        <taxon>Hexapoda</taxon>
        <taxon>Insecta</taxon>
        <taxon>Pterygota</taxon>
        <taxon>Neoptera</taxon>
        <taxon>Endopterygota</taxon>
        <taxon>Diptera</taxon>
        <taxon>Brachycera</taxon>
        <taxon>Muscomorpha</taxon>
        <taxon>Ephydroidea</taxon>
        <taxon>Drosophilidae</taxon>
        <taxon>Drosophila</taxon>
        <taxon>Sophophora</taxon>
    </lineage>
</organism>
<dbReference type="Gene3D" id="4.10.280.10">
    <property type="entry name" value="Helix-loop-helix DNA-binding domain"/>
    <property type="match status" value="1"/>
</dbReference>